<protein>
    <recommendedName>
        <fullName evidence="4">Bacteriocin</fullName>
    </recommendedName>
</protein>
<dbReference type="RefSeq" id="WP_143093388.1">
    <property type="nucleotide sequence ID" value="NZ_FOQT01000004.1"/>
</dbReference>
<reference evidence="2 3" key="1">
    <citation type="submission" date="2016-10" db="EMBL/GenBank/DDBJ databases">
        <authorList>
            <person name="de Groot N.N."/>
        </authorList>
    </citation>
    <scope>NUCLEOTIDE SEQUENCE [LARGE SCALE GENOMIC DNA]</scope>
    <source>
        <strain evidence="2 3">DSM 26000</strain>
    </source>
</reference>
<dbReference type="EMBL" id="FOQT01000004">
    <property type="protein sequence ID" value="SFI42615.1"/>
    <property type="molecule type" value="Genomic_DNA"/>
</dbReference>
<proteinExistence type="predicted"/>
<accession>A0A1I3I3Q3</accession>
<feature type="signal peptide" evidence="1">
    <location>
        <begin position="1"/>
        <end position="20"/>
    </location>
</feature>
<dbReference type="Proteomes" id="UP000198931">
    <property type="component" value="Unassembled WGS sequence"/>
</dbReference>
<dbReference type="STRING" id="1125876.SAMN05443292_2546"/>
<evidence type="ECO:0000256" key="1">
    <source>
        <dbReference type="SAM" id="SignalP"/>
    </source>
</evidence>
<organism evidence="2 3">
    <name type="scientific">Halpernia frigidisoli</name>
    <dbReference type="NCBI Taxonomy" id="1125876"/>
    <lineage>
        <taxon>Bacteria</taxon>
        <taxon>Pseudomonadati</taxon>
        <taxon>Bacteroidota</taxon>
        <taxon>Flavobacteriia</taxon>
        <taxon>Flavobacteriales</taxon>
        <taxon>Weeksellaceae</taxon>
        <taxon>Chryseobacterium group</taxon>
        <taxon>Halpernia</taxon>
    </lineage>
</organism>
<keyword evidence="1" id="KW-0732">Signal</keyword>
<name>A0A1I3I3Q3_9FLAO</name>
<evidence type="ECO:0000313" key="2">
    <source>
        <dbReference type="EMBL" id="SFI42615.1"/>
    </source>
</evidence>
<feature type="chain" id="PRO_5011470011" description="Bacteriocin" evidence="1">
    <location>
        <begin position="21"/>
        <end position="120"/>
    </location>
</feature>
<evidence type="ECO:0008006" key="4">
    <source>
        <dbReference type="Google" id="ProtNLM"/>
    </source>
</evidence>
<gene>
    <name evidence="2" type="ORF">SAMN05443292_2546</name>
</gene>
<dbReference type="AlphaFoldDB" id="A0A1I3I3Q3"/>
<sequence length="120" mass="12235">MKKIIFGSFLALAVSTSAFAKTSEVKNVNLQETTSVNFLNLSKAEAQTFVGNNGQTYFMLSDDDGPNDRWYCNLAGAIAEAAAIKLGVGAAGAAAIGLSTTAGCTAIFGGKPQPAALTPA</sequence>
<keyword evidence="3" id="KW-1185">Reference proteome</keyword>
<evidence type="ECO:0000313" key="3">
    <source>
        <dbReference type="Proteomes" id="UP000198931"/>
    </source>
</evidence>